<evidence type="ECO:0000313" key="11">
    <source>
        <dbReference type="EMBL" id="WEG35477.1"/>
    </source>
</evidence>
<dbReference type="RefSeq" id="WP_315571597.1">
    <property type="nucleotide sequence ID" value="NZ_CP118868.1"/>
</dbReference>
<gene>
    <name evidence="11" type="primary">pip</name>
    <name evidence="11" type="ORF">PYS61_06010</name>
</gene>
<dbReference type="PRINTS" id="PR00793">
    <property type="entry name" value="PROAMNOPTASE"/>
</dbReference>
<evidence type="ECO:0000313" key="12">
    <source>
        <dbReference type="Proteomes" id="UP001220478"/>
    </source>
</evidence>
<dbReference type="SUPFAM" id="SSF53474">
    <property type="entry name" value="alpha/beta-Hydrolases"/>
    <property type="match status" value="1"/>
</dbReference>
<dbReference type="PIRSF" id="PIRSF006431">
    <property type="entry name" value="Pept_S33"/>
    <property type="match status" value="1"/>
</dbReference>
<dbReference type="EC" id="3.4.11.5" evidence="8 9"/>
<evidence type="ECO:0000256" key="8">
    <source>
        <dbReference type="PIRNR" id="PIRNR006431"/>
    </source>
</evidence>
<reference evidence="11 12" key="1">
    <citation type="submission" date="2023-02" db="EMBL/GenBank/DDBJ databases">
        <title>Novel Oscillospiraceae bacterial genomes.</title>
        <authorList>
            <person name="Srinivasan S."/>
            <person name="Austin M.N."/>
            <person name="Fiedler T.L."/>
            <person name="Strenk S.M."/>
            <person name="Agnew K.J."/>
            <person name="Nagana Gowda G.A."/>
            <person name="Raftery D."/>
            <person name="Beamer M.A."/>
            <person name="Achilles S.L."/>
            <person name="Wiesenfeld H.C."/>
            <person name="Fredricks D.N."/>
            <person name="Hillier S.L."/>
        </authorList>
    </citation>
    <scope>NUCLEOTIDE SEQUENCE [LARGE SCALE GENOMIC DNA]</scope>
    <source>
        <strain evidence="11 12">CHIC02 1186E3-8</strain>
    </source>
</reference>
<comment type="catalytic activity">
    <reaction evidence="1 8 9">
        <text>Release of N-terminal proline from a peptide.</text>
        <dbReference type="EC" id="3.4.11.5"/>
    </reaction>
</comment>
<evidence type="ECO:0000256" key="7">
    <source>
        <dbReference type="ARBA" id="ARBA00022801"/>
    </source>
</evidence>
<name>A0ABY8C7Q6_9FIRM</name>
<dbReference type="NCBIfam" id="TIGR01249">
    <property type="entry name" value="pro_imino_pep_1"/>
    <property type="match status" value="1"/>
</dbReference>
<dbReference type="EMBL" id="CP118868">
    <property type="protein sequence ID" value="WEG35477.1"/>
    <property type="molecule type" value="Genomic_DNA"/>
</dbReference>
<comment type="similarity">
    <text evidence="3 8 9">Belongs to the peptidase S33 family.</text>
</comment>
<keyword evidence="7 8" id="KW-0378">Hydrolase</keyword>
<keyword evidence="4 8" id="KW-0031">Aminopeptidase</keyword>
<keyword evidence="12" id="KW-1185">Reference proteome</keyword>
<dbReference type="InterPro" id="IPR002410">
    <property type="entry name" value="Peptidase_S33"/>
</dbReference>
<organism evidence="11 12">
    <name type="scientific">Amygdalobacter indicium</name>
    <dbReference type="NCBI Taxonomy" id="3029272"/>
    <lineage>
        <taxon>Bacteria</taxon>
        <taxon>Bacillati</taxon>
        <taxon>Bacillota</taxon>
        <taxon>Clostridia</taxon>
        <taxon>Eubacteriales</taxon>
        <taxon>Oscillospiraceae</taxon>
        <taxon>Amygdalobacter</taxon>
    </lineage>
</organism>
<dbReference type="InterPro" id="IPR029058">
    <property type="entry name" value="AB_hydrolase_fold"/>
</dbReference>
<evidence type="ECO:0000256" key="3">
    <source>
        <dbReference type="ARBA" id="ARBA00010088"/>
    </source>
</evidence>
<dbReference type="PRINTS" id="PR00111">
    <property type="entry name" value="ABHYDROLASE"/>
</dbReference>
<evidence type="ECO:0000256" key="4">
    <source>
        <dbReference type="ARBA" id="ARBA00022438"/>
    </source>
</evidence>
<evidence type="ECO:0000256" key="9">
    <source>
        <dbReference type="RuleBase" id="RU003421"/>
    </source>
</evidence>
<evidence type="ECO:0000256" key="5">
    <source>
        <dbReference type="ARBA" id="ARBA00022490"/>
    </source>
</evidence>
<protein>
    <recommendedName>
        <fullName evidence="8 9">Proline iminopeptidase</fullName>
        <shortName evidence="8">PIP</shortName>
        <ecNumber evidence="8 9">3.4.11.5</ecNumber>
    </recommendedName>
    <alternativeName>
        <fullName evidence="8">Prolyl aminopeptidase</fullName>
    </alternativeName>
</protein>
<proteinExistence type="inferred from homology"/>
<accession>A0ABY8C7Q6</accession>
<dbReference type="Pfam" id="PF00561">
    <property type="entry name" value="Abhydrolase_1"/>
    <property type="match status" value="1"/>
</dbReference>
<dbReference type="InterPro" id="IPR005944">
    <property type="entry name" value="Pro_iminopeptidase"/>
</dbReference>
<keyword evidence="6 8" id="KW-0645">Protease</keyword>
<dbReference type="PANTHER" id="PTHR43722:SF1">
    <property type="entry name" value="PROLINE IMINOPEPTIDASE"/>
    <property type="match status" value="1"/>
</dbReference>
<dbReference type="Proteomes" id="UP001220478">
    <property type="component" value="Chromosome"/>
</dbReference>
<evidence type="ECO:0000256" key="2">
    <source>
        <dbReference type="ARBA" id="ARBA00004496"/>
    </source>
</evidence>
<dbReference type="Gene3D" id="3.40.50.1820">
    <property type="entry name" value="alpha/beta hydrolase"/>
    <property type="match status" value="1"/>
</dbReference>
<keyword evidence="5 8" id="KW-0963">Cytoplasm</keyword>
<sequence>MNSKINQSWMLQVSDIHQLYIEERGNHDGIPVVYLHGGPGGCIGDDSARYFDPAYYRIILFDQRGCGKSLPFAELKDNNMWELVHDIEKIRQFLQIDKWHVFGGSFGSTLALTYAINYPNRCLSLVLRGIFLGRQDDIYWLSQAGASYYYPEQFAYYRDLIPPRNRGDLVKAYYDIFTGSDETLKSIAAERWSSWEYSVIFLESRITTLKHEADVATPEQVALARLECHYFVNKMFWHLFDSDDQYILRNVDKIKDIPVYIVHGRYDLDCRPSGAYTLHTQLPGSKLWFTLAGHSSAETETRERLIQIMDELKLN</sequence>
<comment type="subcellular location">
    <subcellularLocation>
        <location evidence="2 8">Cytoplasm</location>
    </subcellularLocation>
</comment>
<evidence type="ECO:0000256" key="6">
    <source>
        <dbReference type="ARBA" id="ARBA00022670"/>
    </source>
</evidence>
<evidence type="ECO:0000256" key="1">
    <source>
        <dbReference type="ARBA" id="ARBA00001585"/>
    </source>
</evidence>
<feature type="domain" description="AB hydrolase-1" evidence="10">
    <location>
        <begin position="31"/>
        <end position="294"/>
    </location>
</feature>
<dbReference type="GO" id="GO:0004177">
    <property type="term" value="F:aminopeptidase activity"/>
    <property type="evidence" value="ECO:0007669"/>
    <property type="project" value="UniProtKB-KW"/>
</dbReference>
<dbReference type="InterPro" id="IPR000073">
    <property type="entry name" value="AB_hydrolase_1"/>
</dbReference>
<dbReference type="PANTHER" id="PTHR43722">
    <property type="entry name" value="PROLINE IMINOPEPTIDASE"/>
    <property type="match status" value="1"/>
</dbReference>
<evidence type="ECO:0000259" key="10">
    <source>
        <dbReference type="Pfam" id="PF00561"/>
    </source>
</evidence>